<reference evidence="2" key="1">
    <citation type="submission" date="2022-11" db="UniProtKB">
        <authorList>
            <consortium name="WormBaseParasite"/>
        </authorList>
    </citation>
    <scope>IDENTIFICATION</scope>
</reference>
<organism evidence="1 2">
    <name type="scientific">Panagrolaimus sp. PS1159</name>
    <dbReference type="NCBI Taxonomy" id="55785"/>
    <lineage>
        <taxon>Eukaryota</taxon>
        <taxon>Metazoa</taxon>
        <taxon>Ecdysozoa</taxon>
        <taxon>Nematoda</taxon>
        <taxon>Chromadorea</taxon>
        <taxon>Rhabditida</taxon>
        <taxon>Tylenchina</taxon>
        <taxon>Panagrolaimomorpha</taxon>
        <taxon>Panagrolaimoidea</taxon>
        <taxon>Panagrolaimidae</taxon>
        <taxon>Panagrolaimus</taxon>
    </lineage>
</organism>
<protein>
    <submittedName>
        <fullName evidence="2">Bestrophin homolog</fullName>
    </submittedName>
</protein>
<dbReference type="Proteomes" id="UP000887580">
    <property type="component" value="Unplaced"/>
</dbReference>
<evidence type="ECO:0000313" key="1">
    <source>
        <dbReference type="Proteomes" id="UP000887580"/>
    </source>
</evidence>
<evidence type="ECO:0000313" key="2">
    <source>
        <dbReference type="WBParaSite" id="PS1159_v2.g7423.t1"/>
    </source>
</evidence>
<proteinExistence type="predicted"/>
<name>A0AC35GPU7_9BILA</name>
<sequence>MTISYTLDVSQTNNKSFLSLLLRWRGSIWKAVLYQLIGWLIIYFIISAVYRLLMPDSVADTFEHVAKYLNSGLDAYIPLTFMLGFFVSFVVGRWGNILDGMGWIDNSAIAFATFIRGHDDTTRALRRTLVRYMVLNQTLVLRDISMQVRKRFPALETLEAAGFCTHEELLILEKTHDQYSRYWIPIQWCYEHLYEARQYGKIGSDFLLEKITAEIQDFRHGLSKLLKYDWVPIPLIYPQVILLSVRLYFLICLISRQFLKDSEHQLWVPIATIIQFIVYMGWLKVAEALLNPLGEDDDDLECNYVIDKNLITGFTLVDLGGKQAPIIKKDQFWDDHHIAPLYSLDAAKRTVHPLIGSASKVNLVKNLKQVTMAPHKMKLAKLSEEEQHKLMKVVDISDHNLKHSQQRKLSKETDPDKTLSQIRRRSREASGNLEHVAVVATTPRNKSEGRIHERYDRVSPRNFDPHHYSSKLNDDLSRGHERF</sequence>
<dbReference type="WBParaSite" id="PS1159_v2.g7423.t1">
    <property type="protein sequence ID" value="PS1159_v2.g7423.t1"/>
    <property type="gene ID" value="PS1159_v2.g7423"/>
</dbReference>
<accession>A0AC35GPU7</accession>